<sequence length="128" mass="13667">MKSMTASVGSGKYIVEATAVFCGKDINITIGGGESYHIGAVAIAEPGIVITNGKKRCATTSVICLMDHKEDELARYAARHLASVLDCVVTVSAGIHIDNISVEEIKIFDEIFKQLINQLEKSLAAGDR</sequence>
<organism evidence="2 3">
    <name type="scientific">Ammoniphilus resinae</name>
    <dbReference type="NCBI Taxonomy" id="861532"/>
    <lineage>
        <taxon>Bacteria</taxon>
        <taxon>Bacillati</taxon>
        <taxon>Bacillota</taxon>
        <taxon>Bacilli</taxon>
        <taxon>Bacillales</taxon>
        <taxon>Paenibacillaceae</taxon>
        <taxon>Aneurinibacillus group</taxon>
        <taxon>Ammoniphilus</taxon>
    </lineage>
</organism>
<dbReference type="RefSeq" id="WP_209807860.1">
    <property type="nucleotide sequence ID" value="NZ_JAGGKT010000001.1"/>
</dbReference>
<feature type="domain" description="Prenylated flavin chaperone LpdD-like" evidence="1">
    <location>
        <begin position="10"/>
        <end position="123"/>
    </location>
</feature>
<protein>
    <recommendedName>
        <fullName evidence="1">Prenylated flavin chaperone LpdD-like domain-containing protein</fullName>
    </recommendedName>
</protein>
<keyword evidence="3" id="KW-1185">Reference proteome</keyword>
<proteinExistence type="predicted"/>
<dbReference type="EMBL" id="JAGGKT010000001">
    <property type="protein sequence ID" value="MBP1930119.1"/>
    <property type="molecule type" value="Genomic_DNA"/>
</dbReference>
<evidence type="ECO:0000313" key="2">
    <source>
        <dbReference type="EMBL" id="MBP1930119.1"/>
    </source>
</evidence>
<dbReference type="Proteomes" id="UP001519343">
    <property type="component" value="Unassembled WGS sequence"/>
</dbReference>
<evidence type="ECO:0000313" key="3">
    <source>
        <dbReference type="Proteomes" id="UP001519343"/>
    </source>
</evidence>
<name>A0ABS4GIP9_9BACL</name>
<accession>A0ABS4GIP9</accession>
<dbReference type="InterPro" id="IPR048844">
    <property type="entry name" value="LpdD_chaperone-like"/>
</dbReference>
<reference evidence="2 3" key="1">
    <citation type="submission" date="2021-03" db="EMBL/GenBank/DDBJ databases">
        <title>Genomic Encyclopedia of Type Strains, Phase IV (KMG-IV): sequencing the most valuable type-strain genomes for metagenomic binning, comparative biology and taxonomic classification.</title>
        <authorList>
            <person name="Goeker M."/>
        </authorList>
    </citation>
    <scope>NUCLEOTIDE SEQUENCE [LARGE SCALE GENOMIC DNA]</scope>
    <source>
        <strain evidence="2 3">DSM 24738</strain>
    </source>
</reference>
<dbReference type="Pfam" id="PF21758">
    <property type="entry name" value="PAC_bac"/>
    <property type="match status" value="1"/>
</dbReference>
<gene>
    <name evidence="2" type="ORF">J2Z37_000106</name>
</gene>
<evidence type="ECO:0000259" key="1">
    <source>
        <dbReference type="Pfam" id="PF21758"/>
    </source>
</evidence>
<comment type="caution">
    <text evidence="2">The sequence shown here is derived from an EMBL/GenBank/DDBJ whole genome shotgun (WGS) entry which is preliminary data.</text>
</comment>